<keyword evidence="3" id="KW-0238">DNA-binding</keyword>
<keyword evidence="2" id="KW-0805">Transcription regulation</keyword>
<dbReference type="InterPro" id="IPR050655">
    <property type="entry name" value="Plant_B3_domain"/>
</dbReference>
<dbReference type="SMART" id="SM01019">
    <property type="entry name" value="B3"/>
    <property type="match status" value="1"/>
</dbReference>
<dbReference type="GO" id="GO:0003677">
    <property type="term" value="F:DNA binding"/>
    <property type="evidence" value="ECO:0007669"/>
    <property type="project" value="UniProtKB-KW"/>
</dbReference>
<dbReference type="PROSITE" id="PS50863">
    <property type="entry name" value="B3"/>
    <property type="match status" value="1"/>
</dbReference>
<name>A0AAD8R5V2_LOLMU</name>
<evidence type="ECO:0000256" key="3">
    <source>
        <dbReference type="ARBA" id="ARBA00023125"/>
    </source>
</evidence>
<accession>A0AAD8R5V2</accession>
<sequence length="181" mass="20234">MRVTPNLLRWRRSGVAEGAVTKATVAPLLLTKILPCWMAGARSAVVVVEAAAGQEALRRVVPPMRGVATAPSVSGGFMRWLKLPGMFVEELSKYPSCELRMREASGEQPVWDLEIRTDNAGHMFLCGGWQDFATHYELRVGNVLKLRYRGEGHLSVKIYDDTLCRRSYYPPLPDEFDPDSP</sequence>
<dbReference type="Pfam" id="PF02362">
    <property type="entry name" value="B3"/>
    <property type="match status" value="1"/>
</dbReference>
<keyword evidence="4" id="KW-0804">Transcription</keyword>
<evidence type="ECO:0000256" key="2">
    <source>
        <dbReference type="ARBA" id="ARBA00023015"/>
    </source>
</evidence>
<dbReference type="InterPro" id="IPR015300">
    <property type="entry name" value="DNA-bd_pseudobarrel_sf"/>
</dbReference>
<feature type="domain" description="TF-B3" evidence="6">
    <location>
        <begin position="66"/>
        <end position="162"/>
    </location>
</feature>
<evidence type="ECO:0000256" key="1">
    <source>
        <dbReference type="ARBA" id="ARBA00004123"/>
    </source>
</evidence>
<dbReference type="EMBL" id="JAUUTY010000006">
    <property type="protein sequence ID" value="KAK1613589.1"/>
    <property type="molecule type" value="Genomic_DNA"/>
</dbReference>
<dbReference type="CDD" id="cd10017">
    <property type="entry name" value="B3_DNA"/>
    <property type="match status" value="1"/>
</dbReference>
<keyword evidence="5" id="KW-0539">Nucleus</keyword>
<dbReference type="InterPro" id="IPR003340">
    <property type="entry name" value="B3_DNA-bd"/>
</dbReference>
<evidence type="ECO:0000256" key="5">
    <source>
        <dbReference type="ARBA" id="ARBA00023242"/>
    </source>
</evidence>
<dbReference type="PANTHER" id="PTHR31920:SF132">
    <property type="entry name" value="TF-B3 DOMAIN-CONTAINING PROTEIN"/>
    <property type="match status" value="1"/>
</dbReference>
<dbReference type="Gene3D" id="2.40.330.10">
    <property type="entry name" value="DNA-binding pseudobarrel domain"/>
    <property type="match status" value="1"/>
</dbReference>
<protein>
    <recommendedName>
        <fullName evidence="6">TF-B3 domain-containing protein</fullName>
    </recommendedName>
</protein>
<comment type="caution">
    <text evidence="7">The sequence shown here is derived from an EMBL/GenBank/DDBJ whole genome shotgun (WGS) entry which is preliminary data.</text>
</comment>
<comment type="subcellular location">
    <subcellularLocation>
        <location evidence="1">Nucleus</location>
    </subcellularLocation>
</comment>
<dbReference type="Proteomes" id="UP001231189">
    <property type="component" value="Unassembled WGS sequence"/>
</dbReference>
<evidence type="ECO:0000259" key="6">
    <source>
        <dbReference type="PROSITE" id="PS50863"/>
    </source>
</evidence>
<dbReference type="SUPFAM" id="SSF101936">
    <property type="entry name" value="DNA-binding pseudobarrel domain"/>
    <property type="match status" value="1"/>
</dbReference>
<organism evidence="7 8">
    <name type="scientific">Lolium multiflorum</name>
    <name type="common">Italian ryegrass</name>
    <name type="synonym">Lolium perenne subsp. multiflorum</name>
    <dbReference type="NCBI Taxonomy" id="4521"/>
    <lineage>
        <taxon>Eukaryota</taxon>
        <taxon>Viridiplantae</taxon>
        <taxon>Streptophyta</taxon>
        <taxon>Embryophyta</taxon>
        <taxon>Tracheophyta</taxon>
        <taxon>Spermatophyta</taxon>
        <taxon>Magnoliopsida</taxon>
        <taxon>Liliopsida</taxon>
        <taxon>Poales</taxon>
        <taxon>Poaceae</taxon>
        <taxon>BOP clade</taxon>
        <taxon>Pooideae</taxon>
        <taxon>Poodae</taxon>
        <taxon>Poeae</taxon>
        <taxon>Poeae Chloroplast Group 2 (Poeae type)</taxon>
        <taxon>Loliodinae</taxon>
        <taxon>Loliinae</taxon>
        <taxon>Lolium</taxon>
    </lineage>
</organism>
<evidence type="ECO:0000313" key="8">
    <source>
        <dbReference type="Proteomes" id="UP001231189"/>
    </source>
</evidence>
<evidence type="ECO:0000256" key="4">
    <source>
        <dbReference type="ARBA" id="ARBA00023163"/>
    </source>
</evidence>
<evidence type="ECO:0000313" key="7">
    <source>
        <dbReference type="EMBL" id="KAK1613589.1"/>
    </source>
</evidence>
<dbReference type="AlphaFoldDB" id="A0AAD8R5V2"/>
<dbReference type="PANTHER" id="PTHR31920">
    <property type="entry name" value="B3 DOMAIN-CONTAINING"/>
    <property type="match status" value="1"/>
</dbReference>
<gene>
    <name evidence="7" type="ORF">QYE76_019106</name>
</gene>
<proteinExistence type="predicted"/>
<keyword evidence="8" id="KW-1185">Reference proteome</keyword>
<dbReference type="GO" id="GO:0005634">
    <property type="term" value="C:nucleus"/>
    <property type="evidence" value="ECO:0007669"/>
    <property type="project" value="UniProtKB-SubCell"/>
</dbReference>
<reference evidence="7" key="1">
    <citation type="submission" date="2023-07" db="EMBL/GenBank/DDBJ databases">
        <title>A chromosome-level genome assembly of Lolium multiflorum.</title>
        <authorList>
            <person name="Chen Y."/>
            <person name="Copetti D."/>
            <person name="Kolliker R."/>
            <person name="Studer B."/>
        </authorList>
    </citation>
    <scope>NUCLEOTIDE SEQUENCE</scope>
    <source>
        <strain evidence="7">02402/16</strain>
        <tissue evidence="7">Leaf</tissue>
    </source>
</reference>